<dbReference type="Proteomes" id="UP000504610">
    <property type="component" value="Chromosome 6"/>
</dbReference>
<proteinExistence type="predicted"/>
<sequence>MEKVGEYEEEKTIGEVSSSTEEKRSDKEDERIRDTPVEGSKDPSDSQTVNFEDHDVGEYEMEDEEVLELFRRNSGLRPKVAENNSFPYLNKSEEMVLQFQEDTPAETEQANVEFHSTNDSSEIADLGAEDLNSSVILEGVRSSSDSKDDIDDSSSDSDLSSYYFDGSLLPLSAHVEEPATHQDENQMPLLRLNQRVQQLTSWRNCCGLLELLRAADS</sequence>
<keyword evidence="2" id="KW-1185">Reference proteome</keyword>
<dbReference type="OrthoDB" id="1926326at2759"/>
<organism evidence="2 3">
    <name type="scientific">Raphanus sativus</name>
    <name type="common">Radish</name>
    <name type="synonym">Raphanus raphanistrum var. sativus</name>
    <dbReference type="NCBI Taxonomy" id="3726"/>
    <lineage>
        <taxon>Eukaryota</taxon>
        <taxon>Viridiplantae</taxon>
        <taxon>Streptophyta</taxon>
        <taxon>Embryophyta</taxon>
        <taxon>Tracheophyta</taxon>
        <taxon>Spermatophyta</taxon>
        <taxon>Magnoliopsida</taxon>
        <taxon>eudicotyledons</taxon>
        <taxon>Gunneridae</taxon>
        <taxon>Pentapetalae</taxon>
        <taxon>rosids</taxon>
        <taxon>malvids</taxon>
        <taxon>Brassicales</taxon>
        <taxon>Brassicaceae</taxon>
        <taxon>Brassiceae</taxon>
        <taxon>Raphanus</taxon>
    </lineage>
</organism>
<evidence type="ECO:0000313" key="3">
    <source>
        <dbReference type="RefSeq" id="XP_018438524.2"/>
    </source>
</evidence>
<feature type="compositionally biased region" description="Basic and acidic residues" evidence="1">
    <location>
        <begin position="20"/>
        <end position="44"/>
    </location>
</feature>
<evidence type="ECO:0000256" key="1">
    <source>
        <dbReference type="SAM" id="MobiDB-lite"/>
    </source>
</evidence>
<dbReference type="AlphaFoldDB" id="A0A6J0JUT2"/>
<feature type="compositionally biased region" description="Basic and acidic residues" evidence="1">
    <location>
        <begin position="1"/>
        <end position="13"/>
    </location>
</feature>
<reference evidence="2" key="1">
    <citation type="journal article" date="2019" name="Database">
        <title>The radish genome database (RadishGD): an integrated information resource for radish genomics.</title>
        <authorList>
            <person name="Yu H.J."/>
            <person name="Baek S."/>
            <person name="Lee Y.J."/>
            <person name="Cho A."/>
            <person name="Mun J.H."/>
        </authorList>
    </citation>
    <scope>NUCLEOTIDE SEQUENCE [LARGE SCALE GENOMIC DNA]</scope>
    <source>
        <strain evidence="2">cv. WK10039</strain>
    </source>
</reference>
<protein>
    <submittedName>
        <fullName evidence="3">Uncharacterized protein LOC108810953</fullName>
    </submittedName>
</protein>
<gene>
    <name evidence="3" type="primary">LOC108810953</name>
</gene>
<dbReference type="GeneID" id="108810953"/>
<evidence type="ECO:0000313" key="2">
    <source>
        <dbReference type="Proteomes" id="UP000504610"/>
    </source>
</evidence>
<feature type="compositionally biased region" description="Polar residues" evidence="1">
    <location>
        <begin position="106"/>
        <end position="121"/>
    </location>
</feature>
<accession>A0A6J0JUT2</accession>
<feature type="region of interest" description="Disordered" evidence="1">
    <location>
        <begin position="101"/>
        <end position="127"/>
    </location>
</feature>
<feature type="region of interest" description="Disordered" evidence="1">
    <location>
        <begin position="139"/>
        <end position="158"/>
    </location>
</feature>
<name>A0A6J0JUT2_RAPSA</name>
<feature type="region of interest" description="Disordered" evidence="1">
    <location>
        <begin position="1"/>
        <end position="59"/>
    </location>
</feature>
<dbReference type="RefSeq" id="XP_018438524.2">
    <property type="nucleotide sequence ID" value="XM_018583022.2"/>
</dbReference>
<reference evidence="3" key="2">
    <citation type="submission" date="2025-08" db="UniProtKB">
        <authorList>
            <consortium name="RefSeq"/>
        </authorList>
    </citation>
    <scope>IDENTIFICATION</scope>
    <source>
        <tissue evidence="3">Leaf</tissue>
    </source>
</reference>
<dbReference type="KEGG" id="rsz:108810953"/>